<evidence type="ECO:0000256" key="2">
    <source>
        <dbReference type="ARBA" id="ARBA00010849"/>
    </source>
</evidence>
<gene>
    <name evidence="5" type="ORF">PSON_ATCC_30995.1.T0390312</name>
</gene>
<protein>
    <submittedName>
        <fullName evidence="5">Uncharacterized protein</fullName>
    </submittedName>
</protein>
<comment type="similarity">
    <text evidence="2">Belongs to the dpy-30 family.</text>
</comment>
<accession>A0A8S1MRZ2</accession>
<dbReference type="OrthoDB" id="417678at2759"/>
<keyword evidence="3" id="KW-0539">Nucleus</keyword>
<feature type="region of interest" description="Disordered" evidence="4">
    <location>
        <begin position="1"/>
        <end position="64"/>
    </location>
</feature>
<evidence type="ECO:0000256" key="3">
    <source>
        <dbReference type="ARBA" id="ARBA00023242"/>
    </source>
</evidence>
<evidence type="ECO:0000256" key="4">
    <source>
        <dbReference type="SAM" id="MobiDB-lite"/>
    </source>
</evidence>
<organism evidence="5 6">
    <name type="scientific">Paramecium sonneborni</name>
    <dbReference type="NCBI Taxonomy" id="65129"/>
    <lineage>
        <taxon>Eukaryota</taxon>
        <taxon>Sar</taxon>
        <taxon>Alveolata</taxon>
        <taxon>Ciliophora</taxon>
        <taxon>Intramacronucleata</taxon>
        <taxon>Oligohymenophorea</taxon>
        <taxon>Peniculida</taxon>
        <taxon>Parameciidae</taxon>
        <taxon>Paramecium</taxon>
    </lineage>
</organism>
<name>A0A8S1MRZ2_9CILI</name>
<feature type="compositionally biased region" description="Polar residues" evidence="4">
    <location>
        <begin position="38"/>
        <end position="50"/>
    </location>
</feature>
<comment type="caution">
    <text evidence="5">The sequence shown here is derived from an EMBL/GenBank/DDBJ whole genome shotgun (WGS) entry which is preliminary data.</text>
</comment>
<dbReference type="CDD" id="cd22965">
    <property type="entry name" value="DD_DPY30_SDC1"/>
    <property type="match status" value="1"/>
</dbReference>
<dbReference type="GO" id="GO:0005634">
    <property type="term" value="C:nucleus"/>
    <property type="evidence" value="ECO:0007669"/>
    <property type="project" value="UniProtKB-SubCell"/>
</dbReference>
<keyword evidence="6" id="KW-1185">Reference proteome</keyword>
<dbReference type="Pfam" id="PF05186">
    <property type="entry name" value="Dpy-30"/>
    <property type="match status" value="1"/>
</dbReference>
<evidence type="ECO:0000256" key="1">
    <source>
        <dbReference type="ARBA" id="ARBA00004123"/>
    </source>
</evidence>
<dbReference type="AlphaFoldDB" id="A0A8S1MRZ2"/>
<dbReference type="InterPro" id="IPR049629">
    <property type="entry name" value="DPY30_SDC1_DD"/>
</dbReference>
<reference evidence="5" key="1">
    <citation type="submission" date="2021-01" db="EMBL/GenBank/DDBJ databases">
        <authorList>
            <consortium name="Genoscope - CEA"/>
            <person name="William W."/>
        </authorList>
    </citation>
    <scope>NUCLEOTIDE SEQUENCE</scope>
</reference>
<dbReference type="Proteomes" id="UP000692954">
    <property type="component" value="Unassembled WGS sequence"/>
</dbReference>
<feature type="compositionally biased region" description="Polar residues" evidence="4">
    <location>
        <begin position="17"/>
        <end position="27"/>
    </location>
</feature>
<dbReference type="InterPro" id="IPR007858">
    <property type="entry name" value="Dpy-30_motif"/>
</dbReference>
<evidence type="ECO:0000313" key="6">
    <source>
        <dbReference type="Proteomes" id="UP000692954"/>
    </source>
</evidence>
<sequence length="115" mass="13346">MSNKRLSNSSQQQQQQKKPSFNDQPTVIPNKEDDKKSLNGSQINDSQDGVQKQQQQQSKFELPQIPKFQSLPLREYFDSNLSAILLEGLKEIGRQRPENPTRFLGEYLLQQDKQK</sequence>
<dbReference type="EMBL" id="CAJJDN010000039">
    <property type="protein sequence ID" value="CAD8079833.1"/>
    <property type="molecule type" value="Genomic_DNA"/>
</dbReference>
<feature type="compositionally biased region" description="Polar residues" evidence="4">
    <location>
        <begin position="1"/>
        <end position="10"/>
    </location>
</feature>
<proteinExistence type="inferred from homology"/>
<comment type="subcellular location">
    <subcellularLocation>
        <location evidence="1">Nucleus</location>
    </subcellularLocation>
</comment>
<evidence type="ECO:0000313" key="5">
    <source>
        <dbReference type="EMBL" id="CAD8079833.1"/>
    </source>
</evidence>